<accession>A0A382FLR0</accession>
<evidence type="ECO:0000313" key="2">
    <source>
        <dbReference type="EMBL" id="SVB63555.1"/>
    </source>
</evidence>
<dbReference type="AlphaFoldDB" id="A0A382FLR0"/>
<feature type="region of interest" description="Disordered" evidence="1">
    <location>
        <begin position="1"/>
        <end position="22"/>
    </location>
</feature>
<feature type="compositionally biased region" description="Basic and acidic residues" evidence="1">
    <location>
        <begin position="12"/>
        <end position="22"/>
    </location>
</feature>
<name>A0A382FLR0_9ZZZZ</name>
<proteinExistence type="predicted"/>
<feature type="non-terminal residue" evidence="2">
    <location>
        <position position="1"/>
    </location>
</feature>
<evidence type="ECO:0000256" key="1">
    <source>
        <dbReference type="SAM" id="MobiDB-lite"/>
    </source>
</evidence>
<gene>
    <name evidence="2" type="ORF">METZ01_LOCUS216409</name>
</gene>
<dbReference type="EMBL" id="UINC01050511">
    <property type="protein sequence ID" value="SVB63555.1"/>
    <property type="molecule type" value="Genomic_DNA"/>
</dbReference>
<organism evidence="2">
    <name type="scientific">marine metagenome</name>
    <dbReference type="NCBI Taxonomy" id="408172"/>
    <lineage>
        <taxon>unclassified sequences</taxon>
        <taxon>metagenomes</taxon>
        <taxon>ecological metagenomes</taxon>
    </lineage>
</organism>
<reference evidence="2" key="1">
    <citation type="submission" date="2018-05" db="EMBL/GenBank/DDBJ databases">
        <authorList>
            <person name="Lanie J.A."/>
            <person name="Ng W.-L."/>
            <person name="Kazmierczak K.M."/>
            <person name="Andrzejewski T.M."/>
            <person name="Davidsen T.M."/>
            <person name="Wayne K.J."/>
            <person name="Tettelin H."/>
            <person name="Glass J.I."/>
            <person name="Rusch D."/>
            <person name="Podicherti R."/>
            <person name="Tsui H.-C.T."/>
            <person name="Winkler M.E."/>
        </authorList>
    </citation>
    <scope>NUCLEOTIDE SEQUENCE</scope>
</reference>
<sequence length="22" mass="2573">RLSGTKRPVRTSLHDYRSVSEQ</sequence>
<protein>
    <submittedName>
        <fullName evidence="2">Uncharacterized protein</fullName>
    </submittedName>
</protein>